<keyword evidence="1" id="KW-1133">Transmembrane helix</keyword>
<feature type="transmembrane region" description="Helical" evidence="1">
    <location>
        <begin position="71"/>
        <end position="92"/>
    </location>
</feature>
<feature type="transmembrane region" description="Helical" evidence="1">
    <location>
        <begin position="43"/>
        <end position="62"/>
    </location>
</feature>
<gene>
    <name evidence="2" type="ORF">DDR33_03475</name>
</gene>
<name>A0A2U2PL15_9SPHI</name>
<protein>
    <submittedName>
        <fullName evidence="2">Uncharacterized protein</fullName>
    </submittedName>
</protein>
<accession>A0A2U2PL15</accession>
<comment type="caution">
    <text evidence="2">The sequence shown here is derived from an EMBL/GenBank/DDBJ whole genome shotgun (WGS) entry which is preliminary data.</text>
</comment>
<dbReference type="InterPro" id="IPR046487">
    <property type="entry name" value="DUF6580"/>
</dbReference>
<organism evidence="2 3">
    <name type="scientific">Pararcticibacter amylolyticus</name>
    <dbReference type="NCBI Taxonomy" id="2173175"/>
    <lineage>
        <taxon>Bacteria</taxon>
        <taxon>Pseudomonadati</taxon>
        <taxon>Bacteroidota</taxon>
        <taxon>Sphingobacteriia</taxon>
        <taxon>Sphingobacteriales</taxon>
        <taxon>Sphingobacteriaceae</taxon>
        <taxon>Pararcticibacter</taxon>
    </lineage>
</organism>
<dbReference type="Proteomes" id="UP000245647">
    <property type="component" value="Unassembled WGS sequence"/>
</dbReference>
<keyword evidence="1" id="KW-0472">Membrane</keyword>
<dbReference type="Pfam" id="PF20221">
    <property type="entry name" value="DUF6580"/>
    <property type="match status" value="1"/>
</dbReference>
<keyword evidence="1" id="KW-0812">Transmembrane</keyword>
<feature type="transmembrane region" description="Helical" evidence="1">
    <location>
        <begin position="112"/>
        <end position="134"/>
    </location>
</feature>
<evidence type="ECO:0000313" key="3">
    <source>
        <dbReference type="Proteomes" id="UP000245647"/>
    </source>
</evidence>
<dbReference type="OrthoDB" id="9806699at2"/>
<dbReference type="EMBL" id="QEAS01000002">
    <property type="protein sequence ID" value="PWG82090.1"/>
    <property type="molecule type" value="Genomic_DNA"/>
</dbReference>
<proteinExistence type="predicted"/>
<keyword evidence="3" id="KW-1185">Reference proteome</keyword>
<dbReference type="AlphaFoldDB" id="A0A2U2PL15"/>
<evidence type="ECO:0000256" key="1">
    <source>
        <dbReference type="SAM" id="Phobius"/>
    </source>
</evidence>
<reference evidence="2 3" key="1">
    <citation type="submission" date="2018-04" db="EMBL/GenBank/DDBJ databases">
        <title>Pedobacter chongqingensis sp. nov., isolated from a rottenly hemp rope.</title>
        <authorList>
            <person name="Cai Y."/>
        </authorList>
    </citation>
    <scope>NUCLEOTIDE SEQUENCE [LARGE SCALE GENOMIC DNA]</scope>
    <source>
        <strain evidence="2 3">FJ4-8</strain>
    </source>
</reference>
<evidence type="ECO:0000313" key="2">
    <source>
        <dbReference type="EMBL" id="PWG82090.1"/>
    </source>
</evidence>
<sequence length="146" mass="15900">MWNFTAVGALAVFAGARIADKKLAIIVPLAAMVLSDLFIGGDFTRPVVYAAFVCMVVCGILIKDKVSVTNVALASIAGAVIFYLITNFAFLYPWYPHNMQGVMQSYIAGLPFLRNMLIADAFYGVVLFGGFYLLERKYPAISAGRI</sequence>